<dbReference type="Proteomes" id="UP000694240">
    <property type="component" value="Chromosome 13"/>
</dbReference>
<dbReference type="EMBL" id="JAEFBK010000013">
    <property type="protein sequence ID" value="KAG7533484.1"/>
    <property type="molecule type" value="Genomic_DNA"/>
</dbReference>
<keyword evidence="3" id="KW-1185">Reference proteome</keyword>
<dbReference type="AlphaFoldDB" id="A0A8T1XMK2"/>
<feature type="compositionally biased region" description="Polar residues" evidence="1">
    <location>
        <begin position="164"/>
        <end position="174"/>
    </location>
</feature>
<proteinExistence type="predicted"/>
<evidence type="ECO:0000313" key="3">
    <source>
        <dbReference type="Proteomes" id="UP000694240"/>
    </source>
</evidence>
<evidence type="ECO:0000256" key="1">
    <source>
        <dbReference type="SAM" id="MobiDB-lite"/>
    </source>
</evidence>
<evidence type="ECO:0000313" key="2">
    <source>
        <dbReference type="EMBL" id="KAG7533484.1"/>
    </source>
</evidence>
<accession>A0A8T1XMK2</accession>
<name>A0A8T1XMK2_9BRAS</name>
<gene>
    <name evidence="2" type="ORF">ISN45_Aa08g011120</name>
</gene>
<dbReference type="PANTHER" id="PTHR11439">
    <property type="entry name" value="GAG-POL-RELATED RETROTRANSPOSON"/>
    <property type="match status" value="1"/>
</dbReference>
<sequence>MSETTSEITWLVNLLRDLGVPQLQKPELFCDNLSAVYLMANPAFHPRTKHFATHYHYVREQVAFGELIVNHIPGHLQLADIFTKSLATAPFESLRFKLGVDFPPPPSLRGSINTTTPNSIVLETGQGRATLKPNTKQVLSESKAEPKSNNVQWLPPATDKNRVSQRQSLSSGTEVTTRNRYAVFGSCANDDAT</sequence>
<reference evidence="2 3" key="1">
    <citation type="submission" date="2020-12" db="EMBL/GenBank/DDBJ databases">
        <title>Concerted genomic and epigenomic changes stabilize Arabidopsis allopolyploids.</title>
        <authorList>
            <person name="Chen Z."/>
        </authorList>
    </citation>
    <scope>NUCLEOTIDE SEQUENCE [LARGE SCALE GENOMIC DNA]</scope>
    <source>
        <strain evidence="2">Allo738</strain>
        <tissue evidence="2">Leaf</tissue>
    </source>
</reference>
<feature type="region of interest" description="Disordered" evidence="1">
    <location>
        <begin position="139"/>
        <end position="174"/>
    </location>
</feature>
<dbReference type="CDD" id="cd09272">
    <property type="entry name" value="RNase_HI_RT_Ty1"/>
    <property type="match status" value="1"/>
</dbReference>
<dbReference type="PANTHER" id="PTHR11439:SF463">
    <property type="entry name" value="REVERSE TRANSCRIPTASE TY1_COPIA-TYPE DOMAIN-CONTAINING PROTEIN"/>
    <property type="match status" value="1"/>
</dbReference>
<protein>
    <submittedName>
        <fullName evidence="2">Uncharacterized protein</fullName>
    </submittedName>
</protein>
<comment type="caution">
    <text evidence="2">The sequence shown here is derived from an EMBL/GenBank/DDBJ whole genome shotgun (WGS) entry which is preliminary data.</text>
</comment>
<organism evidence="2 3">
    <name type="scientific">Arabidopsis thaliana x Arabidopsis arenosa</name>
    <dbReference type="NCBI Taxonomy" id="1240361"/>
    <lineage>
        <taxon>Eukaryota</taxon>
        <taxon>Viridiplantae</taxon>
        <taxon>Streptophyta</taxon>
        <taxon>Embryophyta</taxon>
        <taxon>Tracheophyta</taxon>
        <taxon>Spermatophyta</taxon>
        <taxon>Magnoliopsida</taxon>
        <taxon>eudicotyledons</taxon>
        <taxon>Gunneridae</taxon>
        <taxon>Pentapetalae</taxon>
        <taxon>rosids</taxon>
        <taxon>malvids</taxon>
        <taxon>Brassicales</taxon>
        <taxon>Brassicaceae</taxon>
        <taxon>Camelineae</taxon>
        <taxon>Arabidopsis</taxon>
    </lineage>
</organism>